<name>A0A8S3Z985_9EUPU</name>
<evidence type="ECO:0000256" key="1">
    <source>
        <dbReference type="SAM" id="MobiDB-lite"/>
    </source>
</evidence>
<dbReference type="AlphaFoldDB" id="A0A8S3Z985"/>
<sequence length="166" mass="18935">DENEAGLNIDLDNLSRSLQTADIRPFDIRRRSCRLGIHNHNCALLDLERLKAAEEYLKSGDSPGKRDSQQTDDEDDLLPQEDIGSFEVTQGLDDQKQALLNLKQLLKELKPYTENIPTIKKDCRFRLGGHCLTESLDRAANQYYYLKSPNSPGRRRRDVSSTSSQE</sequence>
<proteinExistence type="predicted"/>
<gene>
    <name evidence="2" type="ORF">CUNI_LOCUS11675</name>
</gene>
<accession>A0A8S3Z985</accession>
<evidence type="ECO:0000313" key="2">
    <source>
        <dbReference type="EMBL" id="CAG5126117.1"/>
    </source>
</evidence>
<feature type="region of interest" description="Disordered" evidence="1">
    <location>
        <begin position="147"/>
        <end position="166"/>
    </location>
</feature>
<feature type="compositionally biased region" description="Basic and acidic residues" evidence="1">
    <location>
        <begin position="58"/>
        <end position="69"/>
    </location>
</feature>
<organism evidence="2 3">
    <name type="scientific">Candidula unifasciata</name>
    <dbReference type="NCBI Taxonomy" id="100452"/>
    <lineage>
        <taxon>Eukaryota</taxon>
        <taxon>Metazoa</taxon>
        <taxon>Spiralia</taxon>
        <taxon>Lophotrochozoa</taxon>
        <taxon>Mollusca</taxon>
        <taxon>Gastropoda</taxon>
        <taxon>Heterobranchia</taxon>
        <taxon>Euthyneura</taxon>
        <taxon>Panpulmonata</taxon>
        <taxon>Eupulmonata</taxon>
        <taxon>Stylommatophora</taxon>
        <taxon>Helicina</taxon>
        <taxon>Helicoidea</taxon>
        <taxon>Geomitridae</taxon>
        <taxon>Candidula</taxon>
    </lineage>
</organism>
<dbReference type="OrthoDB" id="6099668at2759"/>
<dbReference type="Proteomes" id="UP000678393">
    <property type="component" value="Unassembled WGS sequence"/>
</dbReference>
<keyword evidence="3" id="KW-1185">Reference proteome</keyword>
<protein>
    <submittedName>
        <fullName evidence="2">Uncharacterized protein</fullName>
    </submittedName>
</protein>
<evidence type="ECO:0000313" key="3">
    <source>
        <dbReference type="Proteomes" id="UP000678393"/>
    </source>
</evidence>
<feature type="compositionally biased region" description="Acidic residues" evidence="1">
    <location>
        <begin position="70"/>
        <end position="79"/>
    </location>
</feature>
<feature type="region of interest" description="Disordered" evidence="1">
    <location>
        <begin position="58"/>
        <end position="89"/>
    </location>
</feature>
<reference evidence="2" key="1">
    <citation type="submission" date="2021-04" db="EMBL/GenBank/DDBJ databases">
        <authorList>
            <consortium name="Molecular Ecology Group"/>
        </authorList>
    </citation>
    <scope>NUCLEOTIDE SEQUENCE</scope>
</reference>
<comment type="caution">
    <text evidence="2">The sequence shown here is derived from an EMBL/GenBank/DDBJ whole genome shotgun (WGS) entry which is preliminary data.</text>
</comment>
<dbReference type="EMBL" id="CAJHNH020002256">
    <property type="protein sequence ID" value="CAG5126117.1"/>
    <property type="molecule type" value="Genomic_DNA"/>
</dbReference>
<feature type="non-terminal residue" evidence="2">
    <location>
        <position position="166"/>
    </location>
</feature>